<comment type="cofactor">
    <cofactor evidence="5">
        <name>FAD</name>
        <dbReference type="ChEBI" id="CHEBI:57692"/>
    </cofactor>
</comment>
<keyword evidence="5" id="KW-0521">NADP</keyword>
<comment type="similarity">
    <text evidence="5">Belongs to the aromatic-ring hydroxylase family. TetX subfamily.</text>
</comment>
<keyword evidence="5" id="KW-0963">Cytoplasm</keyword>
<dbReference type="InterPro" id="IPR043683">
    <property type="entry name" value="TetX_monooxygenase"/>
</dbReference>
<organism evidence="7 8">
    <name type="scientific">Chitinophaga parva</name>
    <dbReference type="NCBI Taxonomy" id="2169414"/>
    <lineage>
        <taxon>Bacteria</taxon>
        <taxon>Pseudomonadati</taxon>
        <taxon>Bacteroidota</taxon>
        <taxon>Chitinophagia</taxon>
        <taxon>Chitinophagales</taxon>
        <taxon>Chitinophagaceae</taxon>
        <taxon>Chitinophaga</taxon>
    </lineage>
</organism>
<feature type="binding site" evidence="5">
    <location>
        <position position="44"/>
    </location>
    <ligand>
        <name>NADPH</name>
        <dbReference type="ChEBI" id="CHEBI:57783"/>
    </ligand>
</feature>
<evidence type="ECO:0000313" key="7">
    <source>
        <dbReference type="EMBL" id="PUZ23471.1"/>
    </source>
</evidence>
<dbReference type="AlphaFoldDB" id="A0A2T7BEG1"/>
<dbReference type="Gene3D" id="3.50.50.60">
    <property type="entry name" value="FAD/NAD(P)-binding domain"/>
    <property type="match status" value="1"/>
</dbReference>
<accession>A0A2T7BEG1</accession>
<keyword evidence="2 5" id="KW-0274">FAD</keyword>
<keyword evidence="4 5" id="KW-0503">Monooxygenase</keyword>
<dbReference type="InterPro" id="IPR002938">
    <property type="entry name" value="FAD-bd"/>
</dbReference>
<gene>
    <name evidence="7" type="ORF">DCC81_21375</name>
</gene>
<feature type="binding site" evidence="5">
    <location>
        <position position="51"/>
    </location>
    <ligand>
        <name>FAD</name>
        <dbReference type="ChEBI" id="CHEBI:57692"/>
    </ligand>
</feature>
<evidence type="ECO:0000256" key="3">
    <source>
        <dbReference type="ARBA" id="ARBA00023002"/>
    </source>
</evidence>
<evidence type="ECO:0000256" key="1">
    <source>
        <dbReference type="ARBA" id="ARBA00022630"/>
    </source>
</evidence>
<comment type="function">
    <text evidence="5">An FAD-requiring monooxygenase active on some tetracycline antibiotic derivatives, which leads to their inactivation. Hydroxylates carbon 11a of tetracycline and some analogs.</text>
</comment>
<evidence type="ECO:0000256" key="5">
    <source>
        <dbReference type="HAMAP-Rule" id="MF_00845"/>
    </source>
</evidence>
<dbReference type="PRINTS" id="PR00420">
    <property type="entry name" value="RNGMNOXGNASE"/>
</dbReference>
<keyword evidence="8" id="KW-1185">Reference proteome</keyword>
<name>A0A2T7BEG1_9BACT</name>
<evidence type="ECO:0000256" key="4">
    <source>
        <dbReference type="ARBA" id="ARBA00023033"/>
    </source>
</evidence>
<feature type="binding site" evidence="5">
    <location>
        <position position="110"/>
    </location>
    <ligand>
        <name>FAD</name>
        <dbReference type="ChEBI" id="CHEBI:57692"/>
    </ligand>
</feature>
<comment type="catalytic activity">
    <reaction evidence="5">
        <text>a tetracycline + NADPH + O2 + H(+) = an 11a-hydroxytetracycline + NADP(+) + H2O</text>
        <dbReference type="Rhea" id="RHEA:61444"/>
        <dbReference type="ChEBI" id="CHEBI:15377"/>
        <dbReference type="ChEBI" id="CHEBI:15378"/>
        <dbReference type="ChEBI" id="CHEBI:15379"/>
        <dbReference type="ChEBI" id="CHEBI:57783"/>
        <dbReference type="ChEBI" id="CHEBI:58349"/>
        <dbReference type="ChEBI" id="CHEBI:144644"/>
        <dbReference type="ChEBI" id="CHEBI:144645"/>
    </reaction>
</comment>
<comment type="domain">
    <text evidence="5">Consists of an N-terminal FAD-binding domain with a Rossman fold and a C-terminal substrate-binding domain.</text>
</comment>
<feature type="domain" description="FAD-binding" evidence="6">
    <location>
        <begin position="294"/>
        <end position="358"/>
    </location>
</feature>
<proteinExistence type="inferred from homology"/>
<keyword evidence="3 5" id="KW-0560">Oxidoreductase</keyword>
<dbReference type="RefSeq" id="WP_108689275.1">
    <property type="nucleotide sequence ID" value="NZ_QCYK01000003.1"/>
</dbReference>
<evidence type="ECO:0000256" key="2">
    <source>
        <dbReference type="ARBA" id="ARBA00022827"/>
    </source>
</evidence>
<dbReference type="PANTHER" id="PTHR46972">
    <property type="entry name" value="MONOOXYGENASE ASQM-RELATED"/>
    <property type="match status" value="1"/>
</dbReference>
<evidence type="ECO:0000313" key="8">
    <source>
        <dbReference type="Proteomes" id="UP000244450"/>
    </source>
</evidence>
<dbReference type="GO" id="GO:0046677">
    <property type="term" value="P:response to antibiotic"/>
    <property type="evidence" value="ECO:0007669"/>
    <property type="project" value="InterPro"/>
</dbReference>
<dbReference type="HAMAP" id="MF_00845">
    <property type="entry name" value="TetX_monooxygenase"/>
    <property type="match status" value="1"/>
</dbReference>
<dbReference type="EC" id="1.14.13.-" evidence="5"/>
<dbReference type="InterPro" id="IPR036188">
    <property type="entry name" value="FAD/NAD-bd_sf"/>
</dbReference>
<dbReference type="Pfam" id="PF01494">
    <property type="entry name" value="FAD_binding_3"/>
    <property type="match status" value="2"/>
</dbReference>
<dbReference type="EMBL" id="QCYK01000003">
    <property type="protein sequence ID" value="PUZ23471.1"/>
    <property type="molecule type" value="Genomic_DNA"/>
</dbReference>
<sequence length="385" mass="42376">MNPVNNKRIAIVGGGPGGLTLARLLLPGGAAVKVYERDVSRSVRVQGATLDLHDESGLAALRKAGLMAAFEQHYRPGADHMRVVDKHGVIRFDEMAGPTEGVYFRPEIDRGPLRNLLLDSLQEDTVVWNSHFQDMQAEGKGWRLHFKNGTSAYADIVIGADGANSRLRPYLTDIVAFYSGYTAIEGAVYDSAKNVPVLHTLLHGGKIFALGDDKTLVLSSKGDGSLVFYTGFKAPENWVKENGLDLNDKAQMKAWFQEAFAGWDALWLPLFEQSAGSFIARPLYCMPLDQHWQSQPNLTLLGDAAHLMPPYAGEGVNMAMLDALELSACLLDPAFHTAHEAIAAYERQMLTRASATAQMTLEQTDALHREGNLQYMLDMFDPEKQ</sequence>
<comment type="subcellular location">
    <subcellularLocation>
        <location evidence="5">Cytoplasm</location>
    </subcellularLocation>
</comment>
<evidence type="ECO:0000259" key="6">
    <source>
        <dbReference type="Pfam" id="PF01494"/>
    </source>
</evidence>
<dbReference type="PANTHER" id="PTHR46972:SF1">
    <property type="entry name" value="FAD DEPENDENT OXIDOREDUCTASE DOMAIN-CONTAINING PROTEIN"/>
    <property type="match status" value="1"/>
</dbReference>
<comment type="subunit">
    <text evidence="5">Monomer.</text>
</comment>
<dbReference type="GO" id="GO:0004497">
    <property type="term" value="F:monooxygenase activity"/>
    <property type="evidence" value="ECO:0007669"/>
    <property type="project" value="UniProtKB-UniRule"/>
</dbReference>
<comment type="caution">
    <text evidence="7">The sequence shown here is derived from an EMBL/GenBank/DDBJ whole genome shotgun (WGS) entry which is preliminary data.</text>
</comment>
<reference evidence="7 8" key="1">
    <citation type="submission" date="2018-04" db="EMBL/GenBank/DDBJ databases">
        <title>Chitinophaga fuyangensis sp. nov., isolated from soil in a chemical factory.</title>
        <authorList>
            <person name="Chen K."/>
        </authorList>
    </citation>
    <scope>NUCLEOTIDE SEQUENCE [LARGE SCALE GENOMIC DNA]</scope>
    <source>
        <strain evidence="7 8">LY-1</strain>
    </source>
</reference>
<protein>
    <recommendedName>
        <fullName evidence="5">Flavin-dependent monooxygenase</fullName>
    </recommendedName>
    <alternativeName>
        <fullName evidence="5">TetX monooxygenase</fullName>
        <shortName evidence="5">TetX</shortName>
        <ecNumber evidence="5">1.14.13.-</ecNumber>
    </alternativeName>
</protein>
<dbReference type="SUPFAM" id="SSF51905">
    <property type="entry name" value="FAD/NAD(P)-binding domain"/>
    <property type="match status" value="1"/>
</dbReference>
<feature type="domain" description="FAD-binding" evidence="6">
    <location>
        <begin position="9"/>
        <end position="169"/>
    </location>
</feature>
<feature type="binding site" evidence="5">
    <location>
        <position position="303"/>
    </location>
    <ligand>
        <name>FAD</name>
        <dbReference type="ChEBI" id="CHEBI:57692"/>
    </ligand>
</feature>
<dbReference type="OrthoDB" id="9782160at2"/>
<dbReference type="GO" id="GO:0071949">
    <property type="term" value="F:FAD binding"/>
    <property type="evidence" value="ECO:0007669"/>
    <property type="project" value="InterPro"/>
</dbReference>
<keyword evidence="1 5" id="KW-0285">Flavoprotein</keyword>
<dbReference type="Proteomes" id="UP000244450">
    <property type="component" value="Unassembled WGS sequence"/>
</dbReference>
<keyword evidence="5" id="KW-0547">Nucleotide-binding</keyword>
<dbReference type="GO" id="GO:0005737">
    <property type="term" value="C:cytoplasm"/>
    <property type="evidence" value="ECO:0007669"/>
    <property type="project" value="UniProtKB-SubCell"/>
</dbReference>